<reference evidence="1" key="1">
    <citation type="submission" date="2021-09" db="EMBL/GenBank/DDBJ databases">
        <title>Network and meta-omics reveal the key degrader and cooperation patterns in an efficient 1,4-dioxane-degrading microbial community.</title>
        <authorList>
            <person name="Dai C."/>
        </authorList>
    </citation>
    <scope>NUCLEOTIDE SEQUENCE</scope>
    <source>
        <strain evidence="1">ZM13</strain>
    </source>
</reference>
<evidence type="ECO:0000313" key="2">
    <source>
        <dbReference type="Proteomes" id="UP000831684"/>
    </source>
</evidence>
<evidence type="ECO:0000313" key="1">
    <source>
        <dbReference type="EMBL" id="UOK71716.1"/>
    </source>
</evidence>
<dbReference type="EMBL" id="CP083239">
    <property type="protein sequence ID" value="UOK71716.1"/>
    <property type="molecule type" value="Genomic_DNA"/>
</dbReference>
<dbReference type="AlphaFoldDB" id="A0A9E6ZWJ5"/>
<name>A0A9E6ZWJ5_9HYPH</name>
<accession>A0A9E6ZWJ5</accession>
<sequence>MIYPEWPLSLPHAQMEGDGSGLMFRDPIETEMEGGDLRRRRRPGDDVMRLRFSFRFTAEQANTWASFVRDDLYYGTARFLMPVAIDGMPCDTRVMQMIGAPNFDGRSGSLRMYSFEAWVFPADMVPVE</sequence>
<dbReference type="Proteomes" id="UP000831684">
    <property type="component" value="Chromosome"/>
</dbReference>
<dbReference type="RefSeq" id="WP_244379102.1">
    <property type="nucleotide sequence ID" value="NZ_CP083239.1"/>
</dbReference>
<organism evidence="1 2">
    <name type="scientific">Ancylobacter polymorphus</name>
    <dbReference type="NCBI Taxonomy" id="223390"/>
    <lineage>
        <taxon>Bacteria</taxon>
        <taxon>Pseudomonadati</taxon>
        <taxon>Pseudomonadota</taxon>
        <taxon>Alphaproteobacteria</taxon>
        <taxon>Hyphomicrobiales</taxon>
        <taxon>Xanthobacteraceae</taxon>
        <taxon>Ancylobacter</taxon>
    </lineage>
</organism>
<dbReference type="KEGG" id="apol:K9D25_03035"/>
<gene>
    <name evidence="1" type="ORF">K9D25_03035</name>
</gene>
<proteinExistence type="predicted"/>
<protein>
    <submittedName>
        <fullName evidence="1">Uncharacterized protein</fullName>
    </submittedName>
</protein>